<dbReference type="EMBL" id="RWJF01000001">
    <property type="protein sequence ID" value="RST29922.1"/>
    <property type="molecule type" value="Genomic_DNA"/>
</dbReference>
<feature type="transmembrane region" description="Helical" evidence="1">
    <location>
        <begin position="90"/>
        <end position="111"/>
    </location>
</feature>
<dbReference type="Proteomes" id="UP000274661">
    <property type="component" value="Unassembled WGS sequence"/>
</dbReference>
<proteinExistence type="predicted"/>
<dbReference type="AlphaFoldDB" id="A0A429V7P7"/>
<protein>
    <submittedName>
        <fullName evidence="2">Uncharacterized protein</fullName>
    </submittedName>
</protein>
<feature type="transmembrane region" description="Helical" evidence="1">
    <location>
        <begin position="51"/>
        <end position="69"/>
    </location>
</feature>
<keyword evidence="1" id="KW-1133">Transmembrane helix</keyword>
<gene>
    <name evidence="2" type="ORF">HMF7854_03100</name>
</gene>
<keyword evidence="3" id="KW-1185">Reference proteome</keyword>
<dbReference type="OrthoDB" id="7409765at2"/>
<keyword evidence="1" id="KW-0472">Membrane</keyword>
<dbReference type="RefSeq" id="WP_126717759.1">
    <property type="nucleotide sequence ID" value="NZ_RWJF01000001.1"/>
</dbReference>
<sequence length="147" mass="15932">MTDIHAEALEALTAKQGAERQLADMAMCPPWRHAAFAGLEAGLVVSPAVPLVLRFVILLAVLFGMGFIVRSDRRRLGVFINGYRRGRTRMVALPLLLLLLGIYGLSVYLGLSRGLPLASVALAGLAFVVAYQGSVIWQRVFVRELGA</sequence>
<feature type="transmembrane region" description="Helical" evidence="1">
    <location>
        <begin position="117"/>
        <end position="137"/>
    </location>
</feature>
<comment type="caution">
    <text evidence="2">The sequence shown here is derived from an EMBL/GenBank/DDBJ whole genome shotgun (WGS) entry which is preliminary data.</text>
</comment>
<evidence type="ECO:0000313" key="3">
    <source>
        <dbReference type="Proteomes" id="UP000274661"/>
    </source>
</evidence>
<evidence type="ECO:0000256" key="1">
    <source>
        <dbReference type="SAM" id="Phobius"/>
    </source>
</evidence>
<reference evidence="2 3" key="1">
    <citation type="submission" date="2018-12" db="EMBL/GenBank/DDBJ databases">
        <title>Sphingomonas sp. HMF7854 Genome sequencing and assembly.</title>
        <authorList>
            <person name="Cha I."/>
            <person name="Kang H."/>
            <person name="Kim H."/>
            <person name="Kang J."/>
            <person name="Joh K."/>
        </authorList>
    </citation>
    <scope>NUCLEOTIDE SEQUENCE [LARGE SCALE GENOMIC DNA]</scope>
    <source>
        <strain evidence="2 3">HMF7854</strain>
    </source>
</reference>
<name>A0A429V7P7_9SPHN</name>
<evidence type="ECO:0000313" key="2">
    <source>
        <dbReference type="EMBL" id="RST29922.1"/>
    </source>
</evidence>
<accession>A0A429V7P7</accession>
<keyword evidence="1" id="KW-0812">Transmembrane</keyword>
<organism evidence="2 3">
    <name type="scientific">Sphingomonas ginkgonis</name>
    <dbReference type="NCBI Taxonomy" id="2315330"/>
    <lineage>
        <taxon>Bacteria</taxon>
        <taxon>Pseudomonadati</taxon>
        <taxon>Pseudomonadota</taxon>
        <taxon>Alphaproteobacteria</taxon>
        <taxon>Sphingomonadales</taxon>
        <taxon>Sphingomonadaceae</taxon>
        <taxon>Sphingomonas</taxon>
    </lineage>
</organism>